<dbReference type="EMBL" id="QFQB01000001">
    <property type="protein sequence ID" value="PZQ49163.1"/>
    <property type="molecule type" value="Genomic_DNA"/>
</dbReference>
<evidence type="ECO:0000256" key="4">
    <source>
        <dbReference type="ARBA" id="ARBA00022679"/>
    </source>
</evidence>
<dbReference type="PANTHER" id="PTHR43648">
    <property type="entry name" value="ELECTRON TRANSFER FLAVOPROTEIN BETA SUBUNIT LYSINE METHYLTRANSFERASE"/>
    <property type="match status" value="1"/>
</dbReference>
<comment type="function">
    <text evidence="6">Methylates ribosomal protein L11.</text>
</comment>
<keyword evidence="4 6" id="KW-0808">Transferase</keyword>
<evidence type="ECO:0000313" key="7">
    <source>
        <dbReference type="EMBL" id="PZQ49163.1"/>
    </source>
</evidence>
<gene>
    <name evidence="6" type="primary">prmA</name>
    <name evidence="7" type="ORF">DI551_00485</name>
</gene>
<dbReference type="Pfam" id="PF06325">
    <property type="entry name" value="PrmA"/>
    <property type="match status" value="1"/>
</dbReference>
<evidence type="ECO:0000313" key="8">
    <source>
        <dbReference type="Proteomes" id="UP000249417"/>
    </source>
</evidence>
<keyword evidence="5 6" id="KW-0949">S-adenosyl-L-methionine</keyword>
<evidence type="ECO:0000256" key="2">
    <source>
        <dbReference type="ARBA" id="ARBA00022490"/>
    </source>
</evidence>
<proteinExistence type="inferred from homology"/>
<comment type="caution">
    <text evidence="7">The sequence shown here is derived from an EMBL/GenBank/DDBJ whole genome shotgun (WGS) entry which is preliminary data.</text>
</comment>
<feature type="binding site" evidence="6">
    <location>
        <position position="233"/>
    </location>
    <ligand>
        <name>S-adenosyl-L-methionine</name>
        <dbReference type="ChEBI" id="CHEBI:59789"/>
    </ligand>
</feature>
<feature type="binding site" evidence="6">
    <location>
        <position position="139"/>
    </location>
    <ligand>
        <name>S-adenosyl-L-methionine</name>
        <dbReference type="ChEBI" id="CHEBI:59789"/>
    </ligand>
</feature>
<comment type="similarity">
    <text evidence="1 6">Belongs to the methyltransferase superfamily. PrmA family.</text>
</comment>
<evidence type="ECO:0000256" key="6">
    <source>
        <dbReference type="HAMAP-Rule" id="MF_00735"/>
    </source>
</evidence>
<comment type="subcellular location">
    <subcellularLocation>
        <location evidence="6">Cytoplasm</location>
    </subcellularLocation>
</comment>
<comment type="catalytic activity">
    <reaction evidence="6">
        <text>L-lysyl-[protein] + 3 S-adenosyl-L-methionine = N(6),N(6),N(6)-trimethyl-L-lysyl-[protein] + 3 S-adenosyl-L-homocysteine + 3 H(+)</text>
        <dbReference type="Rhea" id="RHEA:54192"/>
        <dbReference type="Rhea" id="RHEA-COMP:9752"/>
        <dbReference type="Rhea" id="RHEA-COMP:13826"/>
        <dbReference type="ChEBI" id="CHEBI:15378"/>
        <dbReference type="ChEBI" id="CHEBI:29969"/>
        <dbReference type="ChEBI" id="CHEBI:57856"/>
        <dbReference type="ChEBI" id="CHEBI:59789"/>
        <dbReference type="ChEBI" id="CHEBI:61961"/>
    </reaction>
</comment>
<dbReference type="PANTHER" id="PTHR43648:SF1">
    <property type="entry name" value="ELECTRON TRANSFER FLAVOPROTEIN BETA SUBUNIT LYSINE METHYLTRANSFERASE"/>
    <property type="match status" value="1"/>
</dbReference>
<dbReference type="InterPro" id="IPR004498">
    <property type="entry name" value="Ribosomal_PrmA_MeTrfase"/>
</dbReference>
<evidence type="ECO:0000256" key="3">
    <source>
        <dbReference type="ARBA" id="ARBA00022603"/>
    </source>
</evidence>
<sequence>MSVYHTLTISIKAGLDDEQAGLFSALFEDTALSYSSKKDKTGWEFLWTFEGAPDEEMVEAQFAWAQEELGLPDDALQGLTIEELGDRDWLAESYRALPPFTVGSFFIYGSHYDGAKPDGQIPLLIEAATAFGSGEHGTTSRCILAIEHVKQSGFNPRNILDMGCGSGILAIAAAKLWPEVQTFAADNDPECMRVTKLHMASNNANHIHAYVSEGYDPQSDVWKNAPYDFIIANILAGPLIDMAVEQSKALASGGYLILSGTLKEQAERVIAAYLPYGLSMVEEFPGDEWMTMLLRKV</sequence>
<feature type="binding site" evidence="6">
    <location>
        <position position="163"/>
    </location>
    <ligand>
        <name>S-adenosyl-L-methionine</name>
        <dbReference type="ChEBI" id="CHEBI:59789"/>
    </ligand>
</feature>
<keyword evidence="3 6" id="KW-0489">Methyltransferase</keyword>
<dbReference type="GO" id="GO:0008276">
    <property type="term" value="F:protein methyltransferase activity"/>
    <property type="evidence" value="ECO:0007669"/>
    <property type="project" value="UniProtKB-UniRule"/>
</dbReference>
<dbReference type="GO" id="GO:0005840">
    <property type="term" value="C:ribosome"/>
    <property type="evidence" value="ECO:0007669"/>
    <property type="project" value="UniProtKB-KW"/>
</dbReference>
<keyword evidence="7" id="KW-0687">Ribonucleoprotein</keyword>
<dbReference type="Gene3D" id="3.40.50.150">
    <property type="entry name" value="Vaccinia Virus protein VP39"/>
    <property type="match status" value="1"/>
</dbReference>
<reference evidence="7 8" key="1">
    <citation type="submission" date="2017-08" db="EMBL/GenBank/DDBJ databases">
        <title>Infants hospitalized years apart are colonized by the same room-sourced microbial strains.</title>
        <authorList>
            <person name="Brooks B."/>
            <person name="Olm M.R."/>
            <person name="Firek B.A."/>
            <person name="Baker R."/>
            <person name="Thomas B.C."/>
            <person name="Morowitz M.J."/>
            <person name="Banfield J.F."/>
        </authorList>
    </citation>
    <scope>NUCLEOTIDE SEQUENCE [LARGE SCALE GENOMIC DNA]</scope>
    <source>
        <strain evidence="7">S2_005_002_R2_29</strain>
    </source>
</reference>
<dbReference type="GO" id="GO:0005737">
    <property type="term" value="C:cytoplasm"/>
    <property type="evidence" value="ECO:0007669"/>
    <property type="project" value="UniProtKB-SubCell"/>
</dbReference>
<dbReference type="Proteomes" id="UP000249417">
    <property type="component" value="Unassembled WGS sequence"/>
</dbReference>
<dbReference type="InterPro" id="IPR050078">
    <property type="entry name" value="Ribosomal_L11_MeTrfase_PrmA"/>
</dbReference>
<dbReference type="SUPFAM" id="SSF53335">
    <property type="entry name" value="S-adenosyl-L-methionine-dependent methyltransferases"/>
    <property type="match status" value="1"/>
</dbReference>
<keyword evidence="2 6" id="KW-0963">Cytoplasm</keyword>
<dbReference type="AlphaFoldDB" id="A0A2W5Q319"/>
<accession>A0A2W5Q319</accession>
<dbReference type="EC" id="2.1.1.-" evidence="6"/>
<feature type="binding site" evidence="6">
    <location>
        <position position="186"/>
    </location>
    <ligand>
        <name>S-adenosyl-L-methionine</name>
        <dbReference type="ChEBI" id="CHEBI:59789"/>
    </ligand>
</feature>
<evidence type="ECO:0000256" key="1">
    <source>
        <dbReference type="ARBA" id="ARBA00009741"/>
    </source>
</evidence>
<dbReference type="CDD" id="cd02440">
    <property type="entry name" value="AdoMet_MTases"/>
    <property type="match status" value="1"/>
</dbReference>
<protein>
    <recommendedName>
        <fullName evidence="6">Ribosomal protein L11 methyltransferase</fullName>
        <shortName evidence="6">L11 Mtase</shortName>
        <ecNumber evidence="6">2.1.1.-</ecNumber>
    </recommendedName>
</protein>
<evidence type="ECO:0000256" key="5">
    <source>
        <dbReference type="ARBA" id="ARBA00022691"/>
    </source>
</evidence>
<organism evidence="7 8">
    <name type="scientific">Micavibrio aeruginosavorus</name>
    <dbReference type="NCBI Taxonomy" id="349221"/>
    <lineage>
        <taxon>Bacteria</taxon>
        <taxon>Pseudomonadati</taxon>
        <taxon>Bdellovibrionota</taxon>
        <taxon>Bdellovibrionia</taxon>
        <taxon>Bdellovibrionales</taxon>
        <taxon>Pseudobdellovibrionaceae</taxon>
        <taxon>Micavibrio</taxon>
    </lineage>
</organism>
<keyword evidence="7" id="KW-0689">Ribosomal protein</keyword>
<name>A0A2W5Q319_9BACT</name>
<dbReference type="GO" id="GO:0032259">
    <property type="term" value="P:methylation"/>
    <property type="evidence" value="ECO:0007669"/>
    <property type="project" value="UniProtKB-KW"/>
</dbReference>
<dbReference type="HAMAP" id="MF_00735">
    <property type="entry name" value="Methyltr_PrmA"/>
    <property type="match status" value="1"/>
</dbReference>
<dbReference type="InterPro" id="IPR029063">
    <property type="entry name" value="SAM-dependent_MTases_sf"/>
</dbReference>